<feature type="domain" description="Fibronectin type-III" evidence="24">
    <location>
        <begin position="432"/>
        <end position="523"/>
    </location>
</feature>
<dbReference type="SUPFAM" id="SSF49785">
    <property type="entry name" value="Galactose-binding domain-like"/>
    <property type="match status" value="1"/>
</dbReference>
<keyword evidence="14" id="KW-0130">Cell adhesion</keyword>
<dbReference type="PANTHER" id="PTHR46877">
    <property type="entry name" value="EPH RECEPTOR A5"/>
    <property type="match status" value="1"/>
</dbReference>
<evidence type="ECO:0000256" key="3">
    <source>
        <dbReference type="ARBA" id="ARBA00022475"/>
    </source>
</evidence>
<dbReference type="Gene3D" id="2.60.40.10">
    <property type="entry name" value="Immunoglobulins"/>
    <property type="match status" value="2"/>
</dbReference>
<dbReference type="GO" id="GO:0005524">
    <property type="term" value="F:ATP binding"/>
    <property type="evidence" value="ECO:0007669"/>
    <property type="project" value="UniProtKB-KW"/>
</dbReference>
<evidence type="ECO:0000256" key="18">
    <source>
        <dbReference type="ARBA" id="ARBA00023170"/>
    </source>
</evidence>
<keyword evidence="19" id="KW-0325">Glycoprotein</keyword>
<evidence type="ECO:0000256" key="11">
    <source>
        <dbReference type="ARBA" id="ARBA00022777"/>
    </source>
</evidence>
<keyword evidence="4" id="KW-0597">Phosphoprotein</keyword>
<evidence type="ECO:0000256" key="14">
    <source>
        <dbReference type="ARBA" id="ARBA00022889"/>
    </source>
</evidence>
<dbReference type="GO" id="GO:0005005">
    <property type="term" value="F:transmembrane-ephrin receptor activity"/>
    <property type="evidence" value="ECO:0007669"/>
    <property type="project" value="TreeGrafter"/>
</dbReference>
<evidence type="ECO:0000256" key="7">
    <source>
        <dbReference type="ARBA" id="ARBA00022692"/>
    </source>
</evidence>
<evidence type="ECO:0000256" key="13">
    <source>
        <dbReference type="ARBA" id="ARBA00022843"/>
    </source>
</evidence>
<protein>
    <recommendedName>
        <fullName evidence="2">receptor protein-tyrosine kinase</fullName>
        <ecNumber evidence="2">2.7.10.1</ecNumber>
    </recommendedName>
</protein>
<name>A0A1A6HPY3_NEOLE</name>
<feature type="domain" description="SAM" evidence="23">
    <location>
        <begin position="662"/>
        <end position="725"/>
    </location>
</feature>
<keyword evidence="10" id="KW-0547">Nucleotide-binding</keyword>
<evidence type="ECO:0000256" key="4">
    <source>
        <dbReference type="ARBA" id="ARBA00022553"/>
    </source>
</evidence>
<dbReference type="GO" id="GO:0030425">
    <property type="term" value="C:dendrite"/>
    <property type="evidence" value="ECO:0007669"/>
    <property type="project" value="TreeGrafter"/>
</dbReference>
<keyword evidence="12" id="KW-0067">ATP-binding</keyword>
<evidence type="ECO:0000259" key="25">
    <source>
        <dbReference type="PROSITE" id="PS51550"/>
    </source>
</evidence>
<evidence type="ECO:0000256" key="12">
    <source>
        <dbReference type="ARBA" id="ARBA00022840"/>
    </source>
</evidence>
<accession>A0A1A6HPY3</accession>
<dbReference type="Pfam" id="PF01404">
    <property type="entry name" value="Ephrin_lbd"/>
    <property type="match status" value="1"/>
</dbReference>
<dbReference type="InterPro" id="IPR027936">
    <property type="entry name" value="Eph_TM"/>
</dbReference>
<dbReference type="InterPro" id="IPR034251">
    <property type="entry name" value="EphA1_rcpt_lig-bd"/>
</dbReference>
<dbReference type="SUPFAM" id="SSF49265">
    <property type="entry name" value="Fibronectin type III"/>
    <property type="match status" value="1"/>
</dbReference>
<evidence type="ECO:0000256" key="22">
    <source>
        <dbReference type="SAM" id="SignalP"/>
    </source>
</evidence>
<reference evidence="26 27" key="1">
    <citation type="submission" date="2016-06" db="EMBL/GenBank/DDBJ databases">
        <title>The Draft Genome Sequence and Annotation of the Desert Woodrat Neotoma lepida.</title>
        <authorList>
            <person name="Campbell M."/>
            <person name="Oakeson K.F."/>
            <person name="Yandell M."/>
            <person name="Halpert J.R."/>
            <person name="Dearing D."/>
        </authorList>
    </citation>
    <scope>NUCLEOTIDE SEQUENCE [LARGE SCALE GENOMIC DNA]</scope>
    <source>
        <strain evidence="26">417</strain>
        <tissue evidence="26">Liver</tissue>
    </source>
</reference>
<evidence type="ECO:0000256" key="6">
    <source>
        <dbReference type="ARBA" id="ARBA00022679"/>
    </source>
</evidence>
<feature type="chain" id="PRO_5008346559" description="receptor protein-tyrosine kinase" evidence="22">
    <location>
        <begin position="26"/>
        <end position="725"/>
    </location>
</feature>
<evidence type="ECO:0000256" key="15">
    <source>
        <dbReference type="ARBA" id="ARBA00022989"/>
    </source>
</evidence>
<dbReference type="Pfam" id="PF00536">
    <property type="entry name" value="SAM_1"/>
    <property type="match status" value="1"/>
</dbReference>
<dbReference type="EMBL" id="LZPO01017390">
    <property type="protein sequence ID" value="OBS80311.1"/>
    <property type="molecule type" value="Genomic_DNA"/>
</dbReference>
<keyword evidence="27" id="KW-1185">Reference proteome</keyword>
<dbReference type="SMART" id="SM00060">
    <property type="entry name" value="FN3"/>
    <property type="match status" value="2"/>
</dbReference>
<sequence>MERRWPLGLALLLLLCAPLPPGTRAEEVTLMDTSKAQGELGWLLDPPEDGWSEGQQMLNGTPLYMYQDCPVQESGDTNHWLRSNWIYRGEEASHVHVELQFTVRDCKSFPGGAGPLGCKETFNLLYMESDQDVGIQLRRPLFQKVTTVAADQSFTIRDLESGSVKLNVERCSLGRLTHRGLYLAFHNPGSCVALVSVRVFYQHCAETVHGLAHFPDTLPGPGGLVEVAGTCLSHAQISPGSAGTPRMHCSPDGEWLVPVGQCHSCPIGFYRRDTETLHCLKCPQHSTAVSEGATICICENGHYRAPGEGPQVACTRPPSAPQNLSFSASGTQLSLRWEPPKDTGGRHDIRYSVECSQCRGIAQDGGPCQPCGKGVRFTPGASGLTASTVQVEGLEPYANYTFTIKSQNRVSGLDSSSPSSASLSINMGHAESLSGLSLKLVKKEPRQLELTWAGSRPRNPGGNLSYELHVLNQDEEWHQMVLEPRVLLTKLQPDTTYIVRVRTLTPLGPGPFSPDHEFRTSPPVSRSLTGGEIVAIIFGLLLGIALLIGIYVFRSRRGQRQRQQRQRERATNVDREDKLWLKPYVDLQAYEDPAQGALDFAQELDPAWLIVDTVIGEGKPIMIVTEFMENGALDAFLKGDKHGIKSHRVTLRLPSLSGSDGIPYRSVSEWLESIRMKRYILHFRSAGLDTMECVLELTAEDLTQMGITLPGHQKRILCSIQGFKD</sequence>
<organism evidence="26 27">
    <name type="scientific">Neotoma lepida</name>
    <name type="common">Desert woodrat</name>
    <dbReference type="NCBI Taxonomy" id="56216"/>
    <lineage>
        <taxon>Eukaryota</taxon>
        <taxon>Metazoa</taxon>
        <taxon>Chordata</taxon>
        <taxon>Craniata</taxon>
        <taxon>Vertebrata</taxon>
        <taxon>Euteleostomi</taxon>
        <taxon>Mammalia</taxon>
        <taxon>Eutheria</taxon>
        <taxon>Euarchontoglires</taxon>
        <taxon>Glires</taxon>
        <taxon>Rodentia</taxon>
        <taxon>Myomorpha</taxon>
        <taxon>Muroidea</taxon>
        <taxon>Cricetidae</taxon>
        <taxon>Neotominae</taxon>
        <taxon>Neotoma</taxon>
    </lineage>
</organism>
<evidence type="ECO:0000256" key="8">
    <source>
        <dbReference type="ARBA" id="ARBA00022729"/>
    </source>
</evidence>
<keyword evidence="13" id="KW-0832">Ubl conjugation</keyword>
<dbReference type="GO" id="GO:0005886">
    <property type="term" value="C:plasma membrane"/>
    <property type="evidence" value="ECO:0007669"/>
    <property type="project" value="UniProtKB-SubCell"/>
</dbReference>
<dbReference type="GO" id="GO:0007411">
    <property type="term" value="P:axon guidance"/>
    <property type="evidence" value="ECO:0007669"/>
    <property type="project" value="TreeGrafter"/>
</dbReference>
<dbReference type="GO" id="GO:0007155">
    <property type="term" value="P:cell adhesion"/>
    <property type="evidence" value="ECO:0007669"/>
    <property type="project" value="UniProtKB-KW"/>
</dbReference>
<keyword evidence="16 21" id="KW-0472">Membrane</keyword>
<evidence type="ECO:0000256" key="10">
    <source>
        <dbReference type="ARBA" id="ARBA00022741"/>
    </source>
</evidence>
<evidence type="ECO:0000256" key="16">
    <source>
        <dbReference type="ARBA" id="ARBA00023136"/>
    </source>
</evidence>
<dbReference type="AlphaFoldDB" id="A0A1A6HPY3"/>
<dbReference type="CDD" id="cd10479">
    <property type="entry name" value="EphR_LBD_A1"/>
    <property type="match status" value="1"/>
</dbReference>
<evidence type="ECO:0000256" key="9">
    <source>
        <dbReference type="ARBA" id="ARBA00022737"/>
    </source>
</evidence>
<dbReference type="PROSITE" id="PS50853">
    <property type="entry name" value="FN3"/>
    <property type="match status" value="2"/>
</dbReference>
<dbReference type="FunFam" id="2.60.40.1770:FF:000001">
    <property type="entry name" value="Ephrin type-A receptor 5"/>
    <property type="match status" value="1"/>
</dbReference>
<dbReference type="GO" id="GO:0001525">
    <property type="term" value="P:angiogenesis"/>
    <property type="evidence" value="ECO:0007669"/>
    <property type="project" value="UniProtKB-KW"/>
</dbReference>
<dbReference type="InterPro" id="IPR003961">
    <property type="entry name" value="FN3_dom"/>
</dbReference>
<evidence type="ECO:0000259" key="24">
    <source>
        <dbReference type="PROSITE" id="PS50853"/>
    </source>
</evidence>
<dbReference type="InterPro" id="IPR013783">
    <property type="entry name" value="Ig-like_fold"/>
</dbReference>
<dbReference type="Gene3D" id="2.60.40.1770">
    <property type="entry name" value="ephrin a2 ectodomain"/>
    <property type="match status" value="1"/>
</dbReference>
<dbReference type="FunFam" id="2.10.50.10:FF:000001">
    <property type="entry name" value="Ephrin type-A receptor 5"/>
    <property type="match status" value="1"/>
</dbReference>
<dbReference type="CDD" id="cd09542">
    <property type="entry name" value="SAM_EPH-A1"/>
    <property type="match status" value="1"/>
</dbReference>
<evidence type="ECO:0000313" key="26">
    <source>
        <dbReference type="EMBL" id="OBS80311.1"/>
    </source>
</evidence>
<dbReference type="EC" id="2.7.10.1" evidence="2"/>
<comment type="subcellular location">
    <subcellularLocation>
        <location evidence="1">Cell membrane</location>
        <topology evidence="1">Single-pass type I membrane protein</topology>
    </subcellularLocation>
</comment>
<dbReference type="PROSITE" id="PS50105">
    <property type="entry name" value="SAM_DOMAIN"/>
    <property type="match status" value="1"/>
</dbReference>
<evidence type="ECO:0000313" key="27">
    <source>
        <dbReference type="Proteomes" id="UP000092124"/>
    </source>
</evidence>
<evidence type="ECO:0000256" key="19">
    <source>
        <dbReference type="ARBA" id="ARBA00023180"/>
    </source>
</evidence>
<dbReference type="STRING" id="56216.A0A1A6HPY3"/>
<dbReference type="FunFam" id="1.10.150.50:FF:000029">
    <property type="entry name" value="Ephrin type-A receptor 1"/>
    <property type="match status" value="1"/>
</dbReference>
<dbReference type="Gene3D" id="1.10.150.50">
    <property type="entry name" value="Transcription Factor, Ets-1"/>
    <property type="match status" value="1"/>
</dbReference>
<evidence type="ECO:0000256" key="2">
    <source>
        <dbReference type="ARBA" id="ARBA00011902"/>
    </source>
</evidence>
<dbReference type="SMART" id="SM01411">
    <property type="entry name" value="Ephrin_rec_like"/>
    <property type="match status" value="1"/>
</dbReference>
<dbReference type="InterPro" id="IPR050449">
    <property type="entry name" value="Ephrin_rcpt_TKs"/>
</dbReference>
<keyword evidence="11" id="KW-0418">Kinase</keyword>
<dbReference type="InterPro" id="IPR001090">
    <property type="entry name" value="Ephrin_rcpt_lig-bd_dom"/>
</dbReference>
<evidence type="ECO:0000259" key="23">
    <source>
        <dbReference type="PROSITE" id="PS50105"/>
    </source>
</evidence>
<dbReference type="Gene3D" id="2.10.50.10">
    <property type="entry name" value="Tumor Necrosis Factor Receptor, subunit A, domain 2"/>
    <property type="match status" value="1"/>
</dbReference>
<dbReference type="SMART" id="SM00615">
    <property type="entry name" value="EPH_lbd"/>
    <property type="match status" value="1"/>
</dbReference>
<dbReference type="CDD" id="cd00063">
    <property type="entry name" value="FN3"/>
    <property type="match status" value="2"/>
</dbReference>
<evidence type="ECO:0000256" key="20">
    <source>
        <dbReference type="ARBA" id="ARBA00051243"/>
    </source>
</evidence>
<dbReference type="PANTHER" id="PTHR46877:SF20">
    <property type="entry name" value="RECEPTOR PROTEIN-TYROSINE KINASE"/>
    <property type="match status" value="1"/>
</dbReference>
<keyword evidence="3" id="KW-1003">Cell membrane</keyword>
<dbReference type="Pfam" id="PF00041">
    <property type="entry name" value="fn3"/>
    <property type="match status" value="2"/>
</dbReference>
<dbReference type="FunFam" id="2.60.40.10:FF:000059">
    <property type="entry name" value="Ephrin type-A receptor 6"/>
    <property type="match status" value="1"/>
</dbReference>
<dbReference type="InterPro" id="IPR036116">
    <property type="entry name" value="FN3_sf"/>
</dbReference>
<feature type="signal peptide" evidence="22">
    <location>
        <begin position="1"/>
        <end position="25"/>
    </location>
</feature>
<dbReference type="FunFam" id="2.60.120.260:FF:000023">
    <property type="entry name" value="Ephrin type-A receptor 2"/>
    <property type="match status" value="1"/>
</dbReference>
<feature type="domain" description="Eph LBD" evidence="25">
    <location>
        <begin position="27"/>
        <end position="209"/>
    </location>
</feature>
<dbReference type="SMART" id="SM00454">
    <property type="entry name" value="SAM"/>
    <property type="match status" value="1"/>
</dbReference>
<evidence type="ECO:0000256" key="1">
    <source>
        <dbReference type="ARBA" id="ARBA00004251"/>
    </source>
</evidence>
<gene>
    <name evidence="26" type="ORF">A6R68_21485</name>
</gene>
<dbReference type="SUPFAM" id="SSF47769">
    <property type="entry name" value="SAM/Pointed domain"/>
    <property type="match status" value="1"/>
</dbReference>
<evidence type="ECO:0000256" key="5">
    <source>
        <dbReference type="ARBA" id="ARBA00022657"/>
    </source>
</evidence>
<keyword evidence="18" id="KW-0675">Receptor</keyword>
<dbReference type="Pfam" id="PF14575">
    <property type="entry name" value="EphA2_TM"/>
    <property type="match status" value="1"/>
</dbReference>
<keyword evidence="5" id="KW-0037">Angiogenesis</keyword>
<dbReference type="InterPro" id="IPR008979">
    <property type="entry name" value="Galactose-bd-like_sf"/>
</dbReference>
<dbReference type="Gene3D" id="2.60.120.260">
    <property type="entry name" value="Galactose-binding domain-like"/>
    <property type="match status" value="1"/>
</dbReference>
<dbReference type="Proteomes" id="UP000092124">
    <property type="component" value="Unassembled WGS sequence"/>
</dbReference>
<comment type="caution">
    <text evidence="26">The sequence shown here is derived from an EMBL/GenBank/DDBJ whole genome shotgun (WGS) entry which is preliminary data.</text>
</comment>
<dbReference type="PROSITE" id="PS51550">
    <property type="entry name" value="EPH_LBD"/>
    <property type="match status" value="1"/>
</dbReference>
<dbReference type="InterPro" id="IPR001660">
    <property type="entry name" value="SAM"/>
</dbReference>
<keyword evidence="8 22" id="KW-0732">Signal</keyword>
<evidence type="ECO:0000256" key="17">
    <source>
        <dbReference type="ARBA" id="ARBA00023137"/>
    </source>
</evidence>
<keyword evidence="9" id="KW-0677">Repeat</keyword>
<dbReference type="OrthoDB" id="4062651at2759"/>
<keyword evidence="7 21" id="KW-0812">Transmembrane</keyword>
<keyword evidence="17" id="KW-0829">Tyrosine-protein kinase</keyword>
<keyword evidence="15 21" id="KW-1133">Transmembrane helix</keyword>
<evidence type="ECO:0000256" key="21">
    <source>
        <dbReference type="SAM" id="Phobius"/>
    </source>
</evidence>
<proteinExistence type="predicted"/>
<dbReference type="CDD" id="cd12841">
    <property type="entry name" value="TM_EphA1"/>
    <property type="match status" value="1"/>
</dbReference>
<feature type="domain" description="Fibronectin type-III" evidence="24">
    <location>
        <begin position="317"/>
        <end position="430"/>
    </location>
</feature>
<dbReference type="InterPro" id="IPR013761">
    <property type="entry name" value="SAM/pointed_sf"/>
</dbReference>
<keyword evidence="6" id="KW-0808">Transferase</keyword>
<comment type="catalytic activity">
    <reaction evidence="20">
        <text>L-tyrosyl-[protein] + ATP = O-phospho-L-tyrosyl-[protein] + ADP + H(+)</text>
        <dbReference type="Rhea" id="RHEA:10596"/>
        <dbReference type="Rhea" id="RHEA-COMP:10136"/>
        <dbReference type="Rhea" id="RHEA-COMP:20101"/>
        <dbReference type="ChEBI" id="CHEBI:15378"/>
        <dbReference type="ChEBI" id="CHEBI:30616"/>
        <dbReference type="ChEBI" id="CHEBI:46858"/>
        <dbReference type="ChEBI" id="CHEBI:61978"/>
        <dbReference type="ChEBI" id="CHEBI:456216"/>
        <dbReference type="EC" id="2.7.10.1"/>
    </reaction>
</comment>
<dbReference type="FunFam" id="2.60.40.10:FF:000626">
    <property type="entry name" value="Ephrin type-A receptor 1"/>
    <property type="match status" value="1"/>
</dbReference>
<feature type="transmembrane region" description="Helical" evidence="21">
    <location>
        <begin position="533"/>
        <end position="553"/>
    </location>
</feature>
<dbReference type="Pfam" id="PF25599">
    <property type="entry name" value="Ephrin_CRD"/>
    <property type="match status" value="1"/>
</dbReference>